<dbReference type="Proteomes" id="UP000681794">
    <property type="component" value="Chromosome"/>
</dbReference>
<sequence>MSTIAAVLAATPSPSPSGVPDVDVTPGVAGFVAIALVAVVTILLVVDMTRRIRRTRYRAEVRERLEAEVAGDRADAPAEGAPAADGPTAGAPVTDEPSRRAAEDGRADVGDDTERG</sequence>
<dbReference type="EMBL" id="CP076544">
    <property type="protein sequence ID" value="QWS32474.1"/>
    <property type="molecule type" value="Genomic_DNA"/>
</dbReference>
<name>A0ACD1E0W5_9MICO</name>
<accession>A0ACD1E0W5</accession>
<gene>
    <name evidence="1" type="ORF">KM842_09200</name>
</gene>
<evidence type="ECO:0000313" key="2">
    <source>
        <dbReference type="Proteomes" id="UP000681794"/>
    </source>
</evidence>
<protein>
    <submittedName>
        <fullName evidence="1">Uncharacterized protein</fullName>
    </submittedName>
</protein>
<evidence type="ECO:0000313" key="1">
    <source>
        <dbReference type="EMBL" id="QWS32474.1"/>
    </source>
</evidence>
<reference evidence="1" key="1">
    <citation type="submission" date="2021-06" db="EMBL/GenBank/DDBJ databases">
        <authorList>
            <person name="Ellington A.J."/>
            <person name="Bryan N.C."/>
            <person name="Christner B.C."/>
            <person name="Reisch C.R."/>
        </authorList>
    </citation>
    <scope>NUCLEOTIDE SEQUENCE</scope>
    <source>
        <strain evidence="1">L6-1</strain>
    </source>
</reference>
<organism evidence="1 2">
    <name type="scientific">Curtobacterium aetherium</name>
    <dbReference type="NCBI Taxonomy" id="2841594"/>
    <lineage>
        <taxon>Bacteria</taxon>
        <taxon>Bacillati</taxon>
        <taxon>Actinomycetota</taxon>
        <taxon>Actinomycetes</taxon>
        <taxon>Micrococcales</taxon>
        <taxon>Microbacteriaceae</taxon>
        <taxon>Curtobacterium</taxon>
    </lineage>
</organism>
<proteinExistence type="predicted"/>
<keyword evidence="2" id="KW-1185">Reference proteome</keyword>